<dbReference type="PANTHER" id="PTHR46233">
    <property type="entry name" value="HYDROXYACYLGLUTATHIONE HYDROLASE GLOC"/>
    <property type="match status" value="1"/>
</dbReference>
<name>A0A6J4V3S1_9BACT</name>
<keyword evidence="4" id="KW-0862">Zinc</keyword>
<reference evidence="6" key="1">
    <citation type="submission" date="2020-02" db="EMBL/GenBank/DDBJ databases">
        <authorList>
            <person name="Meier V. D."/>
        </authorList>
    </citation>
    <scope>NUCLEOTIDE SEQUENCE</scope>
    <source>
        <strain evidence="6">AVDCRST_MAG49</strain>
    </source>
</reference>
<dbReference type="AlphaFoldDB" id="A0A6J4V3S1"/>
<gene>
    <name evidence="6" type="ORF">AVDCRST_MAG49-2780</name>
</gene>
<evidence type="ECO:0000313" key="6">
    <source>
        <dbReference type="EMBL" id="CAA9564511.1"/>
    </source>
</evidence>
<dbReference type="SUPFAM" id="SSF56281">
    <property type="entry name" value="Metallo-hydrolase/oxidoreductase"/>
    <property type="match status" value="1"/>
</dbReference>
<dbReference type="InterPro" id="IPR036866">
    <property type="entry name" value="RibonucZ/Hydroxyglut_hydro"/>
</dbReference>
<organism evidence="6">
    <name type="scientific">uncultured Thermomicrobiales bacterium</name>
    <dbReference type="NCBI Taxonomy" id="1645740"/>
    <lineage>
        <taxon>Bacteria</taxon>
        <taxon>Pseudomonadati</taxon>
        <taxon>Thermomicrobiota</taxon>
        <taxon>Thermomicrobia</taxon>
        <taxon>Thermomicrobiales</taxon>
        <taxon>environmental samples</taxon>
    </lineage>
</organism>
<evidence type="ECO:0000256" key="2">
    <source>
        <dbReference type="ARBA" id="ARBA00022723"/>
    </source>
</evidence>
<keyword evidence="2" id="KW-0479">Metal-binding</keyword>
<dbReference type="InterPro" id="IPR001279">
    <property type="entry name" value="Metallo-B-lactamas"/>
</dbReference>
<dbReference type="InterPro" id="IPR051453">
    <property type="entry name" value="MBL_Glyoxalase_II"/>
</dbReference>
<dbReference type="Gene3D" id="3.60.15.10">
    <property type="entry name" value="Ribonuclease Z/Hydroxyacylglutathione hydrolase-like"/>
    <property type="match status" value="1"/>
</dbReference>
<proteinExistence type="predicted"/>
<dbReference type="GO" id="GO:0046872">
    <property type="term" value="F:metal ion binding"/>
    <property type="evidence" value="ECO:0007669"/>
    <property type="project" value="UniProtKB-KW"/>
</dbReference>
<feature type="domain" description="Metallo-beta-lactamase" evidence="5">
    <location>
        <begin position="14"/>
        <end position="189"/>
    </location>
</feature>
<evidence type="ECO:0000259" key="5">
    <source>
        <dbReference type="SMART" id="SM00849"/>
    </source>
</evidence>
<dbReference type="GO" id="GO:0016787">
    <property type="term" value="F:hydrolase activity"/>
    <property type="evidence" value="ECO:0007669"/>
    <property type="project" value="UniProtKB-KW"/>
</dbReference>
<keyword evidence="3" id="KW-0378">Hydrolase</keyword>
<sequence>MGLTIQTFAAGPLETNAYLVGDDVAGEAIIVDAPADVTPRIVAAAADAGLRVTRVVITHGHWDHIADAAALAAATGVEFATHPLAVERMARPSADLPVPVTPLEPGGRLDEGDEVRVGDHAFRVMHLPGHDPAHVVLYGEADRVILGGDVLFPGGHGRTDIPGSDQAAMDRSLARLAVLPPDVTVYPGHGDPTTIGAEASWLQEKR</sequence>
<dbReference type="Pfam" id="PF00753">
    <property type="entry name" value="Lactamase_B"/>
    <property type="match status" value="1"/>
</dbReference>
<evidence type="ECO:0000256" key="3">
    <source>
        <dbReference type="ARBA" id="ARBA00022801"/>
    </source>
</evidence>
<dbReference type="PANTHER" id="PTHR46233:SF3">
    <property type="entry name" value="HYDROXYACYLGLUTATHIONE HYDROLASE GLOC"/>
    <property type="match status" value="1"/>
</dbReference>
<accession>A0A6J4V3S1</accession>
<protein>
    <recommendedName>
        <fullName evidence="5">Metallo-beta-lactamase domain-containing protein</fullName>
    </recommendedName>
</protein>
<dbReference type="CDD" id="cd06262">
    <property type="entry name" value="metallo-hydrolase-like_MBL-fold"/>
    <property type="match status" value="1"/>
</dbReference>
<evidence type="ECO:0000256" key="4">
    <source>
        <dbReference type="ARBA" id="ARBA00022833"/>
    </source>
</evidence>
<evidence type="ECO:0000256" key="1">
    <source>
        <dbReference type="ARBA" id="ARBA00001947"/>
    </source>
</evidence>
<dbReference type="SMART" id="SM00849">
    <property type="entry name" value="Lactamase_B"/>
    <property type="match status" value="1"/>
</dbReference>
<dbReference type="EMBL" id="CADCWG010000195">
    <property type="protein sequence ID" value="CAA9564511.1"/>
    <property type="molecule type" value="Genomic_DNA"/>
</dbReference>
<comment type="cofactor">
    <cofactor evidence="1">
        <name>Zn(2+)</name>
        <dbReference type="ChEBI" id="CHEBI:29105"/>
    </cofactor>
</comment>